<reference evidence="2 3" key="1">
    <citation type="submission" date="2017-06" db="EMBL/GenBank/DDBJ databases">
        <title>Azoarcus sp. TSNA42 complete genome sequence.</title>
        <authorList>
            <person name="Woo J.-H."/>
            <person name="Kim H.-S."/>
        </authorList>
    </citation>
    <scope>NUCLEOTIDE SEQUENCE [LARGE SCALE GENOMIC DNA]</scope>
    <source>
        <strain evidence="2 3">TSNA42</strain>
    </source>
</reference>
<dbReference type="AlphaFoldDB" id="A0A2U8GZ43"/>
<dbReference type="PIRSF" id="PIRSF007056">
    <property type="entry name" value="UCP007056"/>
    <property type="match status" value="1"/>
</dbReference>
<feature type="compositionally biased region" description="Gly residues" evidence="1">
    <location>
        <begin position="514"/>
        <end position="528"/>
    </location>
</feature>
<proteinExistence type="predicted"/>
<evidence type="ECO:0008006" key="4">
    <source>
        <dbReference type="Google" id="ProtNLM"/>
    </source>
</evidence>
<accession>A0A2U8GZ43</accession>
<dbReference type="InterPro" id="IPR027417">
    <property type="entry name" value="P-loop_NTPase"/>
</dbReference>
<evidence type="ECO:0000256" key="1">
    <source>
        <dbReference type="SAM" id="MobiDB-lite"/>
    </source>
</evidence>
<evidence type="ECO:0000313" key="3">
    <source>
        <dbReference type="Proteomes" id="UP000244902"/>
    </source>
</evidence>
<protein>
    <recommendedName>
        <fullName evidence="4">Mu-like prophage FluMu protein gp28</fullName>
    </recommendedName>
</protein>
<feature type="region of interest" description="Disordered" evidence="1">
    <location>
        <begin position="495"/>
        <end position="528"/>
    </location>
</feature>
<dbReference type="EMBL" id="CP022188">
    <property type="protein sequence ID" value="AWI78593.1"/>
    <property type="molecule type" value="Genomic_DNA"/>
</dbReference>
<feature type="compositionally biased region" description="Acidic residues" evidence="1">
    <location>
        <begin position="495"/>
        <end position="504"/>
    </location>
</feature>
<dbReference type="Gene3D" id="3.40.50.300">
    <property type="entry name" value="P-loop containing nucleotide triphosphate hydrolases"/>
    <property type="match status" value="1"/>
</dbReference>
<dbReference type="OrthoDB" id="5827905at2"/>
<dbReference type="InterPro" id="IPR012036">
    <property type="entry name" value="Phage_Mu_Gp28"/>
</dbReference>
<dbReference type="RefSeq" id="WP_108971553.1">
    <property type="nucleotide sequence ID" value="NZ_CP022188.1"/>
</dbReference>
<name>A0A2U8GZ43_9RHOO</name>
<organism evidence="2 3">
    <name type="scientific">Parazoarcus communis</name>
    <dbReference type="NCBI Taxonomy" id="41977"/>
    <lineage>
        <taxon>Bacteria</taxon>
        <taxon>Pseudomonadati</taxon>
        <taxon>Pseudomonadota</taxon>
        <taxon>Betaproteobacteria</taxon>
        <taxon>Rhodocyclales</taxon>
        <taxon>Zoogloeaceae</taxon>
        <taxon>Parazoarcus</taxon>
    </lineage>
</organism>
<dbReference type="Gene3D" id="3.30.420.240">
    <property type="match status" value="1"/>
</dbReference>
<gene>
    <name evidence="2" type="ORF">CEW87_03985</name>
</gene>
<sequence length="528" mass="58622">MNDQVPAQSTVALAVGHTLEPREARTPMALLPYQQRWCADKTQVKVMEKSRRIGLSWGEAADTALLAASTSGMDAWYIGYTKDMAEEFIRDCADWARMYGLAAGEIEEGEEVFIDGDERQSILTFTIRFASGWRVTALSSSPRNLRGKQGRVIIDEAAFHTALGELLKAAMALLIWGGEVHVISTHDGAENPFNELCQDIRAGKVPYALHRVTFDDAVTDGLYERVCLRTGKEPTEEGKAKWVADIRAQYRDNAGEELDCIPKNSGGAWLNRALIEARMYDAPVLRWKPPADNFVLWSDEQRTAEMRDWLEANVLPLLLALDPDLTSGFGEDFGRTGDLTSIAPFQIERNMTRKFPFLLELANCPFDQQREALFYIGDRLPRMRSGKLDARGNGQYLAEKAQQRWGASRIECVMLSQTWYRDNTAPLKAAFEDGTILLPRSADVLDDLRAFQVVKGIPLIPDVRSKGSDGQQRHGDAGVAILLAWAASCAEAEPAEGETVEAEPDLYRSSRPGGWRGNGGRGGFLGHH</sequence>
<evidence type="ECO:0000313" key="2">
    <source>
        <dbReference type="EMBL" id="AWI78593.1"/>
    </source>
</evidence>
<dbReference type="Proteomes" id="UP000244902">
    <property type="component" value="Chromosome"/>
</dbReference>